<evidence type="ECO:0000256" key="3">
    <source>
        <dbReference type="ARBA" id="ARBA00022638"/>
    </source>
</evidence>
<comment type="catalytic activity">
    <reaction evidence="1 7">
        <text>Hydrolysis of (1-&gt;4)-beta-linkages between N-acetylmuramic acid and N-acetyl-D-glucosamine residues in a peptidoglycan and between N-acetyl-D-glucosamine residues in chitodextrins.</text>
        <dbReference type="EC" id="3.2.1.17"/>
    </reaction>
</comment>
<accession>A0A7X2LSG3</accession>
<evidence type="ECO:0000256" key="2">
    <source>
        <dbReference type="ARBA" id="ARBA00022529"/>
    </source>
</evidence>
<sequence>MMDALALSMATIAGFEGCRLRAYQDVAGIWTIGWGETAGVRPGLVWTQEQADAALRVRVAQFLLAVLQRCPALREAPPQRVAACVSLAYNIGAGAFGCSSVCRHVMAGKVHDAANSFLLWDKAGGRKVAGLARRRAAERTLFLSAGAHC</sequence>
<dbReference type="Gene3D" id="1.10.530.40">
    <property type="match status" value="1"/>
</dbReference>
<dbReference type="InterPro" id="IPR023347">
    <property type="entry name" value="Lysozyme_dom_sf"/>
</dbReference>
<keyword evidence="9" id="KW-1185">Reference proteome</keyword>
<dbReference type="AlphaFoldDB" id="A0A7X2LSG3"/>
<dbReference type="InterPro" id="IPR002196">
    <property type="entry name" value="Glyco_hydro_24"/>
</dbReference>
<evidence type="ECO:0000256" key="6">
    <source>
        <dbReference type="ARBA" id="ARBA00023295"/>
    </source>
</evidence>
<keyword evidence="3 7" id="KW-0081">Bacteriolytic enzyme</keyword>
<dbReference type="GO" id="GO:0031640">
    <property type="term" value="P:killing of cells of another organism"/>
    <property type="evidence" value="ECO:0007669"/>
    <property type="project" value="UniProtKB-KW"/>
</dbReference>
<evidence type="ECO:0000256" key="4">
    <source>
        <dbReference type="ARBA" id="ARBA00022801"/>
    </source>
</evidence>
<organism evidence="8 9">
    <name type="scientific">Pseudoduganella rivuli</name>
    <dbReference type="NCBI Taxonomy" id="2666085"/>
    <lineage>
        <taxon>Bacteria</taxon>
        <taxon>Pseudomonadati</taxon>
        <taxon>Pseudomonadota</taxon>
        <taxon>Betaproteobacteria</taxon>
        <taxon>Burkholderiales</taxon>
        <taxon>Oxalobacteraceae</taxon>
        <taxon>Telluria group</taxon>
        <taxon>Pseudoduganella</taxon>
    </lineage>
</organism>
<name>A0A7X2LSG3_9BURK</name>
<dbReference type="GO" id="GO:0016998">
    <property type="term" value="P:cell wall macromolecule catabolic process"/>
    <property type="evidence" value="ECO:0007669"/>
    <property type="project" value="InterPro"/>
</dbReference>
<keyword evidence="4 7" id="KW-0378">Hydrolase</keyword>
<evidence type="ECO:0000313" key="9">
    <source>
        <dbReference type="Proteomes" id="UP000446768"/>
    </source>
</evidence>
<dbReference type="InterPro" id="IPR023346">
    <property type="entry name" value="Lysozyme-like_dom_sf"/>
</dbReference>
<keyword evidence="5" id="KW-1035">Host cytoplasm</keyword>
<dbReference type="GO" id="GO:0042742">
    <property type="term" value="P:defense response to bacterium"/>
    <property type="evidence" value="ECO:0007669"/>
    <property type="project" value="UniProtKB-KW"/>
</dbReference>
<gene>
    <name evidence="8" type="ORF">GJ700_11075</name>
</gene>
<evidence type="ECO:0000256" key="1">
    <source>
        <dbReference type="ARBA" id="ARBA00000632"/>
    </source>
</evidence>
<comment type="similarity">
    <text evidence="7">Belongs to the glycosyl hydrolase 24 family.</text>
</comment>
<dbReference type="EMBL" id="WKJJ01000006">
    <property type="protein sequence ID" value="MRV72256.1"/>
    <property type="molecule type" value="Genomic_DNA"/>
</dbReference>
<comment type="caution">
    <text evidence="8">The sequence shown here is derived from an EMBL/GenBank/DDBJ whole genome shotgun (WGS) entry which is preliminary data.</text>
</comment>
<dbReference type="Proteomes" id="UP000446768">
    <property type="component" value="Unassembled WGS sequence"/>
</dbReference>
<reference evidence="8 9" key="1">
    <citation type="submission" date="2019-11" db="EMBL/GenBank/DDBJ databases">
        <title>Novel species isolated from a subtropical stream in China.</title>
        <authorList>
            <person name="Lu H."/>
        </authorList>
    </citation>
    <scope>NUCLEOTIDE SEQUENCE [LARGE SCALE GENOMIC DNA]</scope>
    <source>
        <strain evidence="8 9">FT92W</strain>
    </source>
</reference>
<dbReference type="PANTHER" id="PTHR38107:SF3">
    <property type="entry name" value="LYSOZYME RRRD-RELATED"/>
    <property type="match status" value="1"/>
</dbReference>
<dbReference type="GO" id="GO:0009253">
    <property type="term" value="P:peptidoglycan catabolic process"/>
    <property type="evidence" value="ECO:0007669"/>
    <property type="project" value="InterPro"/>
</dbReference>
<dbReference type="Pfam" id="PF00959">
    <property type="entry name" value="Phage_lysozyme"/>
    <property type="match status" value="1"/>
</dbReference>
<evidence type="ECO:0000313" key="8">
    <source>
        <dbReference type="EMBL" id="MRV72256.1"/>
    </source>
</evidence>
<dbReference type="SUPFAM" id="SSF53955">
    <property type="entry name" value="Lysozyme-like"/>
    <property type="match status" value="1"/>
</dbReference>
<dbReference type="InterPro" id="IPR051018">
    <property type="entry name" value="Bacteriophage_GH24"/>
</dbReference>
<protein>
    <recommendedName>
        <fullName evidence="7">Lysozyme</fullName>
        <ecNumber evidence="7">3.2.1.17</ecNumber>
    </recommendedName>
</protein>
<proteinExistence type="inferred from homology"/>
<evidence type="ECO:0000256" key="5">
    <source>
        <dbReference type="ARBA" id="ARBA00023200"/>
    </source>
</evidence>
<dbReference type="HAMAP" id="MF_04110">
    <property type="entry name" value="ENDOLYSIN_T4"/>
    <property type="match status" value="1"/>
</dbReference>
<dbReference type="GO" id="GO:0003796">
    <property type="term" value="F:lysozyme activity"/>
    <property type="evidence" value="ECO:0007669"/>
    <property type="project" value="UniProtKB-EC"/>
</dbReference>
<dbReference type="InterPro" id="IPR033907">
    <property type="entry name" value="Endolysin_autolysin"/>
</dbReference>
<dbReference type="EC" id="3.2.1.17" evidence="7"/>
<evidence type="ECO:0000256" key="7">
    <source>
        <dbReference type="RuleBase" id="RU003788"/>
    </source>
</evidence>
<dbReference type="PANTHER" id="PTHR38107">
    <property type="match status" value="1"/>
</dbReference>
<keyword evidence="2 7" id="KW-0929">Antimicrobial</keyword>
<dbReference type="InterPro" id="IPR034690">
    <property type="entry name" value="Endolysin_T4_type"/>
</dbReference>
<keyword evidence="6 7" id="KW-0326">Glycosidase</keyword>
<dbReference type="CDD" id="cd00737">
    <property type="entry name" value="lyz_endolysin_autolysin"/>
    <property type="match status" value="1"/>
</dbReference>